<accession>A0AAD9P9T2</accession>
<protein>
    <submittedName>
        <fullName evidence="2">Uncharacterized protein</fullName>
    </submittedName>
</protein>
<dbReference type="AlphaFoldDB" id="A0AAD9P9T2"/>
<feature type="region of interest" description="Disordered" evidence="1">
    <location>
        <begin position="83"/>
        <end position="128"/>
    </location>
</feature>
<evidence type="ECO:0000313" key="3">
    <source>
        <dbReference type="Proteomes" id="UP001209878"/>
    </source>
</evidence>
<comment type="caution">
    <text evidence="2">The sequence shown here is derived from an EMBL/GenBank/DDBJ whole genome shotgun (WGS) entry which is preliminary data.</text>
</comment>
<sequence>MRKKLFLKHSSHIPGATELLSLPPSHRASLWPMPETSLPHDSIQAEVNLALDGILTGGSTRRHDVSHVECDGDVTELGSAWSVTGRHTAEEARPLPPIPRRRSHRKHESGQRANSTRSKTRTHGRSRGVQMREVRASIYETLRSLRHREKHAARRGDSQRLHQREPPVIGQTTQTYNSIEQLLGSSSICPPDGSIPDLNAANVTSWTLDHFRCPFDDDKCQTANISGMVAAPSPRPHTRHQASTSCSMAAPVDNICYSVSSNSSKMAAPSVKFVDRHDRPSKHNKRAPPSVHLTDATHQASANSSMRAAPEKPFSDITFGLFPLPPPPQLLLDIQSNSTLPLGDTPVERRTTSQTLVRPGPSGQTTRTWKSDSTLPHGGHKDNGHHRHGNTQQSSGTIRLILHL</sequence>
<name>A0AAD9P9T2_RIDPI</name>
<feature type="region of interest" description="Disordered" evidence="1">
    <location>
        <begin position="275"/>
        <end position="309"/>
    </location>
</feature>
<feature type="compositionally biased region" description="Polar residues" evidence="1">
    <location>
        <begin position="296"/>
        <end position="306"/>
    </location>
</feature>
<gene>
    <name evidence="2" type="ORF">NP493_71g04029</name>
</gene>
<evidence type="ECO:0000256" key="1">
    <source>
        <dbReference type="SAM" id="MobiDB-lite"/>
    </source>
</evidence>
<keyword evidence="3" id="KW-1185">Reference proteome</keyword>
<evidence type="ECO:0000313" key="2">
    <source>
        <dbReference type="EMBL" id="KAK2190747.1"/>
    </source>
</evidence>
<dbReference type="Proteomes" id="UP001209878">
    <property type="component" value="Unassembled WGS sequence"/>
</dbReference>
<feature type="region of interest" description="Disordered" evidence="1">
    <location>
        <begin position="337"/>
        <end position="397"/>
    </location>
</feature>
<dbReference type="EMBL" id="JAODUO010000070">
    <property type="protein sequence ID" value="KAK2190747.1"/>
    <property type="molecule type" value="Genomic_DNA"/>
</dbReference>
<proteinExistence type="predicted"/>
<organism evidence="2 3">
    <name type="scientific">Ridgeia piscesae</name>
    <name type="common">Tubeworm</name>
    <dbReference type="NCBI Taxonomy" id="27915"/>
    <lineage>
        <taxon>Eukaryota</taxon>
        <taxon>Metazoa</taxon>
        <taxon>Spiralia</taxon>
        <taxon>Lophotrochozoa</taxon>
        <taxon>Annelida</taxon>
        <taxon>Polychaeta</taxon>
        <taxon>Sedentaria</taxon>
        <taxon>Canalipalpata</taxon>
        <taxon>Sabellida</taxon>
        <taxon>Siboglinidae</taxon>
        <taxon>Ridgeia</taxon>
    </lineage>
</organism>
<reference evidence="2" key="1">
    <citation type="journal article" date="2023" name="Mol. Biol. Evol.">
        <title>Third-Generation Sequencing Reveals the Adaptive Role of the Epigenome in Three Deep-Sea Polychaetes.</title>
        <authorList>
            <person name="Perez M."/>
            <person name="Aroh O."/>
            <person name="Sun Y."/>
            <person name="Lan Y."/>
            <person name="Juniper S.K."/>
            <person name="Young C.R."/>
            <person name="Angers B."/>
            <person name="Qian P.Y."/>
        </authorList>
    </citation>
    <scope>NUCLEOTIDE SEQUENCE</scope>
    <source>
        <strain evidence="2">R07B-5</strain>
    </source>
</reference>
<feature type="compositionally biased region" description="Polar residues" evidence="1">
    <location>
        <begin position="352"/>
        <end position="374"/>
    </location>
</feature>